<dbReference type="SUPFAM" id="SSF46689">
    <property type="entry name" value="Homeodomain-like"/>
    <property type="match status" value="2"/>
</dbReference>
<dbReference type="InterPro" id="IPR018062">
    <property type="entry name" value="HTH_AraC-typ_CS"/>
</dbReference>
<dbReference type="EMBL" id="MRUL01000011">
    <property type="protein sequence ID" value="OON38995.1"/>
    <property type="molecule type" value="Genomic_DNA"/>
</dbReference>
<feature type="domain" description="HTH araC/xylS-type" evidence="4">
    <location>
        <begin position="208"/>
        <end position="306"/>
    </location>
</feature>
<dbReference type="Pfam" id="PF12833">
    <property type="entry name" value="HTH_18"/>
    <property type="match status" value="1"/>
</dbReference>
<dbReference type="Proteomes" id="UP000190667">
    <property type="component" value="Unassembled WGS sequence"/>
</dbReference>
<dbReference type="AlphaFoldDB" id="A0A1S8YJB8"/>
<dbReference type="InterPro" id="IPR050204">
    <property type="entry name" value="AraC_XylS_family_regulators"/>
</dbReference>
<evidence type="ECO:0000313" key="5">
    <source>
        <dbReference type="EMBL" id="OON38995.1"/>
    </source>
</evidence>
<name>A0A1S8YJB8_9GAMM</name>
<keyword evidence="2" id="KW-0238">DNA-binding</keyword>
<proteinExistence type="predicted"/>
<dbReference type="PROSITE" id="PS01124">
    <property type="entry name" value="HTH_ARAC_FAMILY_2"/>
    <property type="match status" value="1"/>
</dbReference>
<keyword evidence="1" id="KW-0805">Transcription regulation</keyword>
<keyword evidence="6" id="KW-1185">Reference proteome</keyword>
<gene>
    <name evidence="5" type="ORF">BTJ39_15205</name>
</gene>
<dbReference type="PANTHER" id="PTHR46796:SF6">
    <property type="entry name" value="ARAC SUBFAMILY"/>
    <property type="match status" value="1"/>
</dbReference>
<evidence type="ECO:0000256" key="3">
    <source>
        <dbReference type="ARBA" id="ARBA00023163"/>
    </source>
</evidence>
<dbReference type="GO" id="GO:0043565">
    <property type="term" value="F:sequence-specific DNA binding"/>
    <property type="evidence" value="ECO:0007669"/>
    <property type="project" value="InterPro"/>
</dbReference>
<sequence>MPVPDPIPPSRRSAGHALEQYINGDKIVQSAGDAWKEVEAQIFRRAPFEENVLVPAIAEPLLVWIISGEARVEERELNGGWRGTEVRAGAFYLTQAGAPYLLRWQARAGVRFEVMHLYLGFELIERAARSLGLNPARVSMRDLSGASDPLVSALLSGLADELRASHPADSLFVRGLLDSLSIHLLRNYADRQAAGGRKPAQLPAWKLRKVLEHMDAFLAEPFCLQRLAEICAMSRFHFSRAFHNTLGQSPSRWFIHRRVEQAKQMLRETDRQIIDIALAVGYGSPGHFAQVFRRETGISPGEYRAM</sequence>
<protein>
    <submittedName>
        <fullName evidence="5">AraC family transcriptional regulator</fullName>
    </submittedName>
</protein>
<dbReference type="InterPro" id="IPR018060">
    <property type="entry name" value="HTH_AraC"/>
</dbReference>
<dbReference type="InterPro" id="IPR009057">
    <property type="entry name" value="Homeodomain-like_sf"/>
</dbReference>
<comment type="caution">
    <text evidence="5">The sequence shown here is derived from an EMBL/GenBank/DDBJ whole genome shotgun (WGS) entry which is preliminary data.</text>
</comment>
<dbReference type="InterPro" id="IPR020449">
    <property type="entry name" value="Tscrpt_reg_AraC-type_HTH"/>
</dbReference>
<dbReference type="SMART" id="SM00342">
    <property type="entry name" value="HTH_ARAC"/>
    <property type="match status" value="1"/>
</dbReference>
<dbReference type="PANTHER" id="PTHR46796">
    <property type="entry name" value="HTH-TYPE TRANSCRIPTIONAL ACTIVATOR RHAS-RELATED"/>
    <property type="match status" value="1"/>
</dbReference>
<dbReference type="OrthoDB" id="5622169at2"/>
<evidence type="ECO:0000256" key="1">
    <source>
        <dbReference type="ARBA" id="ARBA00023015"/>
    </source>
</evidence>
<evidence type="ECO:0000259" key="4">
    <source>
        <dbReference type="PROSITE" id="PS01124"/>
    </source>
</evidence>
<keyword evidence="3" id="KW-0804">Transcription</keyword>
<evidence type="ECO:0000313" key="6">
    <source>
        <dbReference type="Proteomes" id="UP000190667"/>
    </source>
</evidence>
<accession>A0A1S8YJB8</accession>
<dbReference type="GO" id="GO:0003700">
    <property type="term" value="F:DNA-binding transcription factor activity"/>
    <property type="evidence" value="ECO:0007669"/>
    <property type="project" value="InterPro"/>
</dbReference>
<dbReference type="Gene3D" id="1.10.10.60">
    <property type="entry name" value="Homeodomain-like"/>
    <property type="match status" value="2"/>
</dbReference>
<reference evidence="5 6" key="1">
    <citation type="submission" date="2016-12" db="EMBL/GenBank/DDBJ databases">
        <title>Izhakiella australiana sp. nov. of genus Izhakiella isolated from Australian desert.</title>
        <authorList>
            <person name="Ji M."/>
        </authorList>
    </citation>
    <scope>NUCLEOTIDE SEQUENCE [LARGE SCALE GENOMIC DNA]</scope>
    <source>
        <strain evidence="5 6">D4N98</strain>
    </source>
</reference>
<dbReference type="STRING" id="1926881.BTJ39_15205"/>
<dbReference type="PRINTS" id="PR00032">
    <property type="entry name" value="HTHARAC"/>
</dbReference>
<evidence type="ECO:0000256" key="2">
    <source>
        <dbReference type="ARBA" id="ARBA00023125"/>
    </source>
</evidence>
<organism evidence="5 6">
    <name type="scientific">Izhakiella australiensis</name>
    <dbReference type="NCBI Taxonomy" id="1926881"/>
    <lineage>
        <taxon>Bacteria</taxon>
        <taxon>Pseudomonadati</taxon>
        <taxon>Pseudomonadota</taxon>
        <taxon>Gammaproteobacteria</taxon>
        <taxon>Enterobacterales</taxon>
        <taxon>Erwiniaceae</taxon>
        <taxon>Izhakiella</taxon>
    </lineage>
</organism>
<dbReference type="PROSITE" id="PS00041">
    <property type="entry name" value="HTH_ARAC_FAMILY_1"/>
    <property type="match status" value="1"/>
</dbReference>